<organism evidence="1">
    <name type="scientific">Anopheles sinensis</name>
    <name type="common">Mosquito</name>
    <dbReference type="NCBI Taxonomy" id="74873"/>
    <lineage>
        <taxon>Eukaryota</taxon>
        <taxon>Metazoa</taxon>
        <taxon>Ecdysozoa</taxon>
        <taxon>Arthropoda</taxon>
        <taxon>Hexapoda</taxon>
        <taxon>Insecta</taxon>
        <taxon>Pterygota</taxon>
        <taxon>Neoptera</taxon>
        <taxon>Endopterygota</taxon>
        <taxon>Diptera</taxon>
        <taxon>Nematocera</taxon>
        <taxon>Culicoidea</taxon>
        <taxon>Culicidae</taxon>
        <taxon>Anophelinae</taxon>
        <taxon>Anopheles</taxon>
    </lineage>
</organism>
<dbReference type="VEuPathDB" id="VectorBase:ASIC012275"/>
<dbReference type="Proteomes" id="UP000030765">
    <property type="component" value="Unassembled WGS sequence"/>
</dbReference>
<sequence length="68" mass="8105">MDLARKSPARCSVRLAKMFDRNVFRSLHFSSPFSWRRRSGGQLEFFRKRCTEGRKTWRENVGRNGLRA</sequence>
<dbReference type="EMBL" id="KE525275">
    <property type="protein sequence ID" value="KFB44337.1"/>
    <property type="molecule type" value="Genomic_DNA"/>
</dbReference>
<reference evidence="1 3" key="1">
    <citation type="journal article" date="2014" name="BMC Genomics">
        <title>Genome sequence of Anopheles sinensis provides insight into genetics basis of mosquito competence for malaria parasites.</title>
        <authorList>
            <person name="Zhou D."/>
            <person name="Zhang D."/>
            <person name="Ding G."/>
            <person name="Shi L."/>
            <person name="Hou Q."/>
            <person name="Ye Y."/>
            <person name="Xu Y."/>
            <person name="Zhou H."/>
            <person name="Xiong C."/>
            <person name="Li S."/>
            <person name="Yu J."/>
            <person name="Hong S."/>
            <person name="Yu X."/>
            <person name="Zou P."/>
            <person name="Chen C."/>
            <person name="Chang X."/>
            <person name="Wang W."/>
            <person name="Lv Y."/>
            <person name="Sun Y."/>
            <person name="Ma L."/>
            <person name="Shen B."/>
            <person name="Zhu C."/>
        </authorList>
    </citation>
    <scope>NUCLEOTIDE SEQUENCE [LARGE SCALE GENOMIC DNA]</scope>
</reference>
<gene>
    <name evidence="1" type="ORF">ZHAS_00012275</name>
</gene>
<evidence type="ECO:0000313" key="1">
    <source>
        <dbReference type="EMBL" id="KFB44337.1"/>
    </source>
</evidence>
<evidence type="ECO:0000313" key="2">
    <source>
        <dbReference type="EnsemblMetazoa" id="ASIC012275-PA"/>
    </source>
</evidence>
<dbReference type="EnsemblMetazoa" id="ASIC012275-RA">
    <property type="protein sequence ID" value="ASIC012275-PA"/>
    <property type="gene ID" value="ASIC012275"/>
</dbReference>
<proteinExistence type="predicted"/>
<name>A0A084W293_ANOSI</name>
<accession>A0A084W293</accession>
<dbReference type="EMBL" id="ATLV01019547">
    <property type="status" value="NOT_ANNOTATED_CDS"/>
    <property type="molecule type" value="Genomic_DNA"/>
</dbReference>
<keyword evidence="3" id="KW-1185">Reference proteome</keyword>
<evidence type="ECO:0000313" key="3">
    <source>
        <dbReference type="Proteomes" id="UP000030765"/>
    </source>
</evidence>
<reference evidence="2" key="2">
    <citation type="submission" date="2020-05" db="UniProtKB">
        <authorList>
            <consortium name="EnsemblMetazoa"/>
        </authorList>
    </citation>
    <scope>IDENTIFICATION</scope>
</reference>
<protein>
    <submittedName>
        <fullName evidence="1 2">Uncharacterized protein</fullName>
    </submittedName>
</protein>
<dbReference type="AlphaFoldDB" id="A0A084W293"/>